<dbReference type="Pfam" id="PF13545">
    <property type="entry name" value="HTH_Crp_2"/>
    <property type="match status" value="1"/>
</dbReference>
<accession>A0ABY9TP08</accession>
<sequence length="153" mass="17722">MLNFPELPLHVGEIEPCEILYFPKKKIQLLCKETDQTYRWLFHIANINALSFFQEKKIPYYESETRVIYYLLDLARLINKSDGTLPRINITQQLLSELCGVSRPSVNQVLKGLEEANLIKVGRSNIKLTDFQGLRDKLADVNLIFNDPFPIPL</sequence>
<dbReference type="InterPro" id="IPR036390">
    <property type="entry name" value="WH_DNA-bd_sf"/>
</dbReference>
<dbReference type="Proteomes" id="UP001258994">
    <property type="component" value="Chromosome"/>
</dbReference>
<evidence type="ECO:0000259" key="1">
    <source>
        <dbReference type="PROSITE" id="PS51063"/>
    </source>
</evidence>
<organism evidence="2 3">
    <name type="scientific">Thalassotalea psychrophila</name>
    <dbReference type="NCBI Taxonomy" id="3065647"/>
    <lineage>
        <taxon>Bacteria</taxon>
        <taxon>Pseudomonadati</taxon>
        <taxon>Pseudomonadota</taxon>
        <taxon>Gammaproteobacteria</taxon>
        <taxon>Alteromonadales</taxon>
        <taxon>Colwelliaceae</taxon>
        <taxon>Thalassotalea</taxon>
    </lineage>
</organism>
<dbReference type="InterPro" id="IPR012318">
    <property type="entry name" value="HTH_CRP"/>
</dbReference>
<dbReference type="SMART" id="SM00419">
    <property type="entry name" value="HTH_CRP"/>
    <property type="match status" value="1"/>
</dbReference>
<dbReference type="EMBL" id="CP134145">
    <property type="protein sequence ID" value="WNC70544.1"/>
    <property type="molecule type" value="Genomic_DNA"/>
</dbReference>
<gene>
    <name evidence="2" type="ORF">RGQ13_10390</name>
</gene>
<dbReference type="SUPFAM" id="SSF46785">
    <property type="entry name" value="Winged helix' DNA-binding domain"/>
    <property type="match status" value="1"/>
</dbReference>
<protein>
    <submittedName>
        <fullName evidence="2">Crp/Fnr family transcriptional regulator</fullName>
    </submittedName>
</protein>
<dbReference type="RefSeq" id="WP_348389684.1">
    <property type="nucleotide sequence ID" value="NZ_CP134145.1"/>
</dbReference>
<keyword evidence="3" id="KW-1185">Reference proteome</keyword>
<feature type="domain" description="HTH crp-type" evidence="1">
    <location>
        <begin position="61"/>
        <end position="132"/>
    </location>
</feature>
<reference evidence="3" key="1">
    <citation type="submission" date="2023-09" db="EMBL/GenBank/DDBJ databases">
        <authorList>
            <person name="Li S."/>
            <person name="Li X."/>
            <person name="Zhang C."/>
            <person name="Zhao Z."/>
        </authorList>
    </citation>
    <scope>NUCLEOTIDE SEQUENCE [LARGE SCALE GENOMIC DNA]</scope>
    <source>
        <strain evidence="3">SQ149</strain>
    </source>
</reference>
<dbReference type="PROSITE" id="PS51063">
    <property type="entry name" value="HTH_CRP_2"/>
    <property type="match status" value="1"/>
</dbReference>
<dbReference type="InterPro" id="IPR014710">
    <property type="entry name" value="RmlC-like_jellyroll"/>
</dbReference>
<evidence type="ECO:0000313" key="3">
    <source>
        <dbReference type="Proteomes" id="UP001258994"/>
    </source>
</evidence>
<proteinExistence type="predicted"/>
<evidence type="ECO:0000313" key="2">
    <source>
        <dbReference type="EMBL" id="WNC70544.1"/>
    </source>
</evidence>
<name>A0ABY9TP08_9GAMM</name>
<dbReference type="Gene3D" id="2.60.120.10">
    <property type="entry name" value="Jelly Rolls"/>
    <property type="match status" value="1"/>
</dbReference>